<proteinExistence type="predicted"/>
<evidence type="ECO:0000313" key="3">
    <source>
        <dbReference type="Proteomes" id="UP000636938"/>
    </source>
</evidence>
<reference evidence="2 3" key="1">
    <citation type="submission" date="2020-08" db="EMBL/GenBank/DDBJ databases">
        <title>A Genomic Blueprint of the Chicken Gut Microbiome.</title>
        <authorList>
            <person name="Gilroy R."/>
            <person name="Ravi A."/>
            <person name="Getino M."/>
            <person name="Pursley I."/>
            <person name="Horton D.L."/>
            <person name="Alikhan N.-F."/>
            <person name="Baker D."/>
            <person name="Gharbi K."/>
            <person name="Hall N."/>
            <person name="Watson M."/>
            <person name="Adriaenssens E.M."/>
            <person name="Foster-Nyarko E."/>
            <person name="Jarju S."/>
            <person name="Secka A."/>
            <person name="Antonio M."/>
            <person name="Oren A."/>
            <person name="Chaudhuri R."/>
            <person name="La Ragione R.M."/>
            <person name="Hildebrand F."/>
            <person name="Pallen M.J."/>
        </authorList>
    </citation>
    <scope>NUCLEOTIDE SEQUENCE [LARGE SCALE GENOMIC DNA]</scope>
    <source>
        <strain evidence="2 3">Sa5BUN4</strain>
    </source>
</reference>
<protein>
    <submittedName>
        <fullName evidence="2">Uncharacterized protein</fullName>
    </submittedName>
</protein>
<sequence length="124" mass="13556">MSPIRCLLLCLAVSASASPAVAHDIVPADWCVDENAKPERVAAFKFDGGQIRDVMDKCGILEGEDHFHTVANAMGEWCRIVAPRQDAMPFISGPSSFTDKDHHARYRIDNGIMGICAVCVRPSR</sequence>
<dbReference type="EMBL" id="JACSQS010000010">
    <property type="protein sequence ID" value="MBD7954700.1"/>
    <property type="molecule type" value="Genomic_DNA"/>
</dbReference>
<dbReference type="RefSeq" id="WP_191770849.1">
    <property type="nucleotide sequence ID" value="NZ_JACSQS010000010.1"/>
</dbReference>
<gene>
    <name evidence="2" type="ORF">H9654_10865</name>
</gene>
<feature type="chain" id="PRO_5036477062" evidence="1">
    <location>
        <begin position="23"/>
        <end position="124"/>
    </location>
</feature>
<name>A0A8X8K367_9GAMM</name>
<comment type="caution">
    <text evidence="2">The sequence shown here is derived from an EMBL/GenBank/DDBJ whole genome shotgun (WGS) entry which is preliminary data.</text>
</comment>
<dbReference type="AlphaFoldDB" id="A0A8X8K367"/>
<feature type="signal peptide" evidence="1">
    <location>
        <begin position="1"/>
        <end position="22"/>
    </location>
</feature>
<evidence type="ECO:0000256" key="1">
    <source>
        <dbReference type="SAM" id="SignalP"/>
    </source>
</evidence>
<accession>A0A8X8K367</accession>
<dbReference type="Proteomes" id="UP000636938">
    <property type="component" value="Unassembled WGS sequence"/>
</dbReference>
<keyword evidence="1" id="KW-0732">Signal</keyword>
<organism evidence="2 3">
    <name type="scientific">Stenotrophomonas lacuserhaii</name>
    <dbReference type="NCBI Taxonomy" id="2760084"/>
    <lineage>
        <taxon>Bacteria</taxon>
        <taxon>Pseudomonadati</taxon>
        <taxon>Pseudomonadota</taxon>
        <taxon>Gammaproteobacteria</taxon>
        <taxon>Lysobacterales</taxon>
        <taxon>Lysobacteraceae</taxon>
        <taxon>Stenotrophomonas</taxon>
    </lineage>
</organism>
<evidence type="ECO:0000313" key="2">
    <source>
        <dbReference type="EMBL" id="MBD7954700.1"/>
    </source>
</evidence>
<keyword evidence="3" id="KW-1185">Reference proteome</keyword>